<dbReference type="InterPro" id="IPR050407">
    <property type="entry name" value="Geranylgeranyl_reductase"/>
</dbReference>
<evidence type="ECO:0000259" key="1">
    <source>
        <dbReference type="Pfam" id="PF01494"/>
    </source>
</evidence>
<dbReference type="PRINTS" id="PR00420">
    <property type="entry name" value="RNGMNOXGNASE"/>
</dbReference>
<dbReference type="GO" id="GO:0016491">
    <property type="term" value="F:oxidoreductase activity"/>
    <property type="evidence" value="ECO:0007669"/>
    <property type="project" value="UniProtKB-KW"/>
</dbReference>
<dbReference type="Gene3D" id="3.50.50.60">
    <property type="entry name" value="FAD/NAD(P)-binding domain"/>
    <property type="match status" value="1"/>
</dbReference>
<dbReference type="PANTHER" id="PTHR42685">
    <property type="entry name" value="GERANYLGERANYL DIPHOSPHATE REDUCTASE"/>
    <property type="match status" value="1"/>
</dbReference>
<dbReference type="SUPFAM" id="SSF51905">
    <property type="entry name" value="FAD/NAD(P)-binding domain"/>
    <property type="match status" value="1"/>
</dbReference>
<dbReference type="EMBL" id="JAUTBA010000001">
    <property type="protein sequence ID" value="MDQ1151306.1"/>
    <property type="molecule type" value="Genomic_DNA"/>
</dbReference>
<dbReference type="Proteomes" id="UP001244640">
    <property type="component" value="Unassembled WGS sequence"/>
</dbReference>
<keyword evidence="3" id="KW-1185">Reference proteome</keyword>
<reference evidence="2 3" key="1">
    <citation type="submission" date="2023-07" db="EMBL/GenBank/DDBJ databases">
        <title>Functional and genomic diversity of the sorghum phyllosphere microbiome.</title>
        <authorList>
            <person name="Shade A."/>
        </authorList>
    </citation>
    <scope>NUCLEOTIDE SEQUENCE [LARGE SCALE GENOMIC DNA]</scope>
    <source>
        <strain evidence="2 3">SORGH_AS_0892</strain>
    </source>
</reference>
<dbReference type="RefSeq" id="WP_307186805.1">
    <property type="nucleotide sequence ID" value="NZ_JAUTBA010000001.1"/>
</dbReference>
<organism evidence="2 3">
    <name type="scientific">Sphingobacterium zeae</name>
    <dbReference type="NCBI Taxonomy" id="1776859"/>
    <lineage>
        <taxon>Bacteria</taxon>
        <taxon>Pseudomonadati</taxon>
        <taxon>Bacteroidota</taxon>
        <taxon>Sphingobacteriia</taxon>
        <taxon>Sphingobacteriales</taxon>
        <taxon>Sphingobacteriaceae</taxon>
        <taxon>Sphingobacterium</taxon>
    </lineage>
</organism>
<dbReference type="InterPro" id="IPR036188">
    <property type="entry name" value="FAD/NAD-bd_sf"/>
</dbReference>
<protein>
    <submittedName>
        <fullName evidence="2">Flavin-dependent dehydrogenase</fullName>
        <ecNumber evidence="2">1.3.99.38</ecNumber>
    </submittedName>
</protein>
<dbReference type="EC" id="1.3.99.38" evidence="2"/>
<dbReference type="Pfam" id="PF01494">
    <property type="entry name" value="FAD_binding_3"/>
    <property type="match status" value="1"/>
</dbReference>
<dbReference type="InterPro" id="IPR002938">
    <property type="entry name" value="FAD-bd"/>
</dbReference>
<dbReference type="PANTHER" id="PTHR42685:SF22">
    <property type="entry name" value="CONDITIONED MEDIUM FACTOR RECEPTOR 1"/>
    <property type="match status" value="1"/>
</dbReference>
<evidence type="ECO:0000313" key="3">
    <source>
        <dbReference type="Proteomes" id="UP001244640"/>
    </source>
</evidence>
<comment type="caution">
    <text evidence="2">The sequence shown here is derived from an EMBL/GenBank/DDBJ whole genome shotgun (WGS) entry which is preliminary data.</text>
</comment>
<name>A0ABU0U8M4_9SPHI</name>
<evidence type="ECO:0000313" key="2">
    <source>
        <dbReference type="EMBL" id="MDQ1151306.1"/>
    </source>
</evidence>
<accession>A0ABU0U8M4</accession>
<sequence>MEINPDVIIIGGGLAGLTSALHLSKQGLKVTLIEKHEYPHHRVCGEYLSNEILPYLDWLKVDVNTLRATHLEELQYTTQHGQSDKIRLPLGGIGVSRYSLDELLYKKAKDNGCSIVIATVTGISFSDDIFAVSFQGQKLNAKIVLGAYGKRSNIDQLLSRDFMKRPSIWMAVKAHYSGDFPDNLIALHNFEGGYCGISKVEDNKINVCYLADVKTFKKYRNIEAYQKYVISKNRYLKCFFEKSTMLFDKPITISQFSFDKKYAVENHILMVGDTAGLIHPFCGNGMAMAIHGAKLASELILDYCSRKIESRQQLEVMYVTRWKQAFGRRLWFGRMLSSILRYEFGAAILMKIGALFPKILIWIIKQTHGNASTIKCL</sequence>
<keyword evidence="2" id="KW-0560">Oxidoreductase</keyword>
<proteinExistence type="predicted"/>
<feature type="domain" description="FAD-binding" evidence="1">
    <location>
        <begin position="6"/>
        <end position="299"/>
    </location>
</feature>
<gene>
    <name evidence="2" type="ORF">QE382_003290</name>
</gene>